<dbReference type="GO" id="GO:0016597">
    <property type="term" value="F:amino acid binding"/>
    <property type="evidence" value="ECO:0007669"/>
    <property type="project" value="InterPro"/>
</dbReference>
<protein>
    <recommendedName>
        <fullName evidence="4 7">Ornithine carbamoyltransferase</fullName>
        <shortName evidence="7">OTCase</shortName>
        <ecNumber evidence="3 7">2.1.3.3</ecNumber>
    </recommendedName>
</protein>
<organism evidence="10 11">
    <name type="scientific">Enemella evansiae</name>
    <dbReference type="NCBI Taxonomy" id="2016499"/>
    <lineage>
        <taxon>Bacteria</taxon>
        <taxon>Bacillati</taxon>
        <taxon>Actinomycetota</taxon>
        <taxon>Actinomycetes</taxon>
        <taxon>Propionibacteriales</taxon>
        <taxon>Propionibacteriaceae</taxon>
        <taxon>Enemella</taxon>
    </lineage>
</organism>
<comment type="subcellular location">
    <subcellularLocation>
        <location evidence="7">Cytoplasm</location>
    </subcellularLocation>
</comment>
<comment type="pathway">
    <text evidence="1">Amino-acid biosynthesis; L-arginine biosynthesis; L-arginine from L-ornithine and carbamoyl phosphate: step 1/3.</text>
</comment>
<dbReference type="PANTHER" id="PTHR45753:SF3">
    <property type="entry name" value="ORNITHINE TRANSCARBAMYLASE, MITOCHONDRIAL"/>
    <property type="match status" value="1"/>
</dbReference>
<comment type="caution">
    <text evidence="7">Lacks conserved residue(s) required for the propagation of feature annotation.</text>
</comment>
<dbReference type="OrthoDB" id="9802587at2"/>
<dbReference type="GO" id="GO:0019240">
    <property type="term" value="P:citrulline biosynthetic process"/>
    <property type="evidence" value="ECO:0007669"/>
    <property type="project" value="TreeGrafter"/>
</dbReference>
<feature type="binding site" evidence="7">
    <location>
        <begin position="129"/>
        <end position="132"/>
    </location>
    <ligand>
        <name>carbamoyl phosphate</name>
        <dbReference type="ChEBI" id="CHEBI:58228"/>
    </ligand>
</feature>
<feature type="binding site" evidence="7">
    <location>
        <position position="102"/>
    </location>
    <ligand>
        <name>carbamoyl phosphate</name>
        <dbReference type="ChEBI" id="CHEBI:58228"/>
    </ligand>
</feature>
<feature type="binding site" evidence="7">
    <location>
        <position position="230"/>
    </location>
    <ligand>
        <name>L-ornithine</name>
        <dbReference type="ChEBI" id="CHEBI:46911"/>
    </ligand>
</feature>
<keyword evidence="11" id="KW-1185">Reference proteome</keyword>
<dbReference type="EMBL" id="NMVO01000017">
    <property type="protein sequence ID" value="OYO09606.1"/>
    <property type="molecule type" value="Genomic_DNA"/>
</dbReference>
<comment type="similarity">
    <text evidence="2 7">Belongs to the aspartate/ornithine carbamoyltransferase superfamily. OTCase family.</text>
</comment>
<dbReference type="NCBIfam" id="NF001986">
    <property type="entry name" value="PRK00779.1"/>
    <property type="match status" value="1"/>
</dbReference>
<evidence type="ECO:0000256" key="4">
    <source>
        <dbReference type="ARBA" id="ARBA00016634"/>
    </source>
</evidence>
<evidence type="ECO:0000256" key="6">
    <source>
        <dbReference type="ARBA" id="ARBA00048772"/>
    </source>
</evidence>
<feature type="binding site" evidence="7">
    <location>
        <position position="298"/>
    </location>
    <ligand>
        <name>carbamoyl phosphate</name>
        <dbReference type="ChEBI" id="CHEBI:58228"/>
    </ligand>
</feature>
<dbReference type="Pfam" id="PF00185">
    <property type="entry name" value="OTCace"/>
    <property type="match status" value="1"/>
</dbReference>
<dbReference type="InterPro" id="IPR006131">
    <property type="entry name" value="Asp_carbamoyltransf_Asp/Orn-bd"/>
</dbReference>
<dbReference type="PANTHER" id="PTHR45753">
    <property type="entry name" value="ORNITHINE CARBAMOYLTRANSFERASE, MITOCHONDRIAL"/>
    <property type="match status" value="1"/>
</dbReference>
<dbReference type="EC" id="2.1.3.3" evidence="3 7"/>
<evidence type="ECO:0000256" key="7">
    <source>
        <dbReference type="HAMAP-Rule" id="MF_01109"/>
    </source>
</evidence>
<dbReference type="NCBIfam" id="TIGR00658">
    <property type="entry name" value="orni_carb_tr"/>
    <property type="match status" value="1"/>
</dbReference>
<evidence type="ECO:0000256" key="5">
    <source>
        <dbReference type="ARBA" id="ARBA00022679"/>
    </source>
</evidence>
<evidence type="ECO:0000256" key="2">
    <source>
        <dbReference type="ARBA" id="ARBA00007805"/>
    </source>
</evidence>
<accession>A0A255G5D9</accession>
<sequence>MTPRHFLADDDLTPDEQAQVLLLAAELKAAPFDHRPLAGPRSVAVLTDKPTLRTQVSFNAGIAELGGNPMFVDGRLAGVGIRETIPDVTRVLSRQVAAIVWRTGAQQRIVEMAEYASVPVINALTDDYHPCQILADLQTLTERKAAQNGGSLAGLRFAYVGDGANNMAQSYLLGGAVAGLRVRIGAPAAYHPSPEVVARAEAIAARTGGEILITDQVSEAVADADAVATDTWVSMGQEGEDSERLQAFGPYAVTDELLGHADAEAIVLHCLPAYRGKEITAEVLEGPRSVVWDEAENRRHAQKAILSFLLEKSGSDDPQR</sequence>
<evidence type="ECO:0000256" key="3">
    <source>
        <dbReference type="ARBA" id="ARBA00013007"/>
    </source>
</evidence>
<feature type="domain" description="Aspartate/ornithine carbamoyltransferase Asp/Orn-binding" evidence="8">
    <location>
        <begin position="154"/>
        <end position="308"/>
    </location>
</feature>
<dbReference type="InterPro" id="IPR006130">
    <property type="entry name" value="Asp/Orn_carbamoylTrfase"/>
</dbReference>
<keyword evidence="5 7" id="KW-0808">Transferase</keyword>
<evidence type="ECO:0000259" key="8">
    <source>
        <dbReference type="Pfam" id="PF00185"/>
    </source>
</evidence>
<dbReference type="InterPro" id="IPR024904">
    <property type="entry name" value="OTCase_ArgI"/>
</dbReference>
<dbReference type="FunFam" id="3.40.50.1370:FF:000008">
    <property type="entry name" value="Ornithine carbamoyltransferase"/>
    <property type="match status" value="1"/>
</dbReference>
<evidence type="ECO:0000313" key="10">
    <source>
        <dbReference type="EMBL" id="OYO09606.1"/>
    </source>
</evidence>
<dbReference type="Pfam" id="PF02729">
    <property type="entry name" value="OTCace_N"/>
    <property type="match status" value="1"/>
</dbReference>
<feature type="binding site" evidence="7">
    <location>
        <begin position="234"/>
        <end position="235"/>
    </location>
    <ligand>
        <name>L-ornithine</name>
        <dbReference type="ChEBI" id="CHEBI:46911"/>
    </ligand>
</feature>
<dbReference type="AlphaFoldDB" id="A0A255G5D9"/>
<feature type="domain" description="Aspartate/ornithine carbamoyltransferase carbamoyl-P binding" evidence="9">
    <location>
        <begin position="4"/>
        <end position="142"/>
    </location>
</feature>
<dbReference type="RefSeq" id="WP_094406601.1">
    <property type="nucleotide sequence ID" value="NZ_NMVO01000017.1"/>
</dbReference>
<feature type="binding site" evidence="7">
    <location>
        <position position="166"/>
    </location>
    <ligand>
        <name>L-ornithine</name>
        <dbReference type="ChEBI" id="CHEBI:46911"/>
    </ligand>
</feature>
<proteinExistence type="inferred from homology"/>
<gene>
    <name evidence="10" type="primary">argF</name>
    <name evidence="10" type="ORF">CGZ94_18290</name>
</gene>
<dbReference type="Proteomes" id="UP000215896">
    <property type="component" value="Unassembled WGS sequence"/>
</dbReference>
<keyword evidence="7" id="KW-0963">Cytoplasm</keyword>
<dbReference type="GO" id="GO:0005737">
    <property type="term" value="C:cytoplasm"/>
    <property type="evidence" value="ECO:0007669"/>
    <property type="project" value="UniProtKB-SubCell"/>
</dbReference>
<dbReference type="PRINTS" id="PR00100">
    <property type="entry name" value="AOTCASE"/>
</dbReference>
<name>A0A255G5D9_9ACTN</name>
<comment type="caution">
    <text evidence="10">The sequence shown here is derived from an EMBL/GenBank/DDBJ whole genome shotgun (WGS) entry which is preliminary data.</text>
</comment>
<feature type="binding site" evidence="7">
    <location>
        <begin position="270"/>
        <end position="271"/>
    </location>
    <ligand>
        <name>carbamoyl phosphate</name>
        <dbReference type="ChEBI" id="CHEBI:58228"/>
    </ligand>
</feature>
<dbReference type="InterPro" id="IPR036901">
    <property type="entry name" value="Asp/Orn_carbamoylTrfase_sf"/>
</dbReference>
<evidence type="ECO:0000256" key="1">
    <source>
        <dbReference type="ARBA" id="ARBA00004975"/>
    </source>
</evidence>
<dbReference type="InterPro" id="IPR006132">
    <property type="entry name" value="Asp/Orn_carbamoyltranf_P-bd"/>
</dbReference>
<dbReference type="HAMAP" id="MF_01109">
    <property type="entry name" value="OTCase"/>
    <property type="match status" value="1"/>
</dbReference>
<reference evidence="10 11" key="1">
    <citation type="submission" date="2017-07" db="EMBL/GenBank/DDBJ databases">
        <title>Draft whole genome sequences of clinical Proprionibacteriaceae strains.</title>
        <authorList>
            <person name="Bernier A.-M."/>
            <person name="Bernard K."/>
            <person name="Domingo M.-C."/>
        </authorList>
    </citation>
    <scope>NUCLEOTIDE SEQUENCE [LARGE SCALE GENOMIC DNA]</scope>
    <source>
        <strain evidence="10 11">NML 030167</strain>
    </source>
</reference>
<dbReference type="GO" id="GO:0004585">
    <property type="term" value="F:ornithine carbamoyltransferase activity"/>
    <property type="evidence" value="ECO:0007669"/>
    <property type="project" value="UniProtKB-UniRule"/>
</dbReference>
<dbReference type="SUPFAM" id="SSF53671">
    <property type="entry name" value="Aspartate/ornithine carbamoyltransferase"/>
    <property type="match status" value="1"/>
</dbReference>
<comment type="catalytic activity">
    <reaction evidence="6 7">
        <text>carbamoyl phosphate + L-ornithine = L-citrulline + phosphate + H(+)</text>
        <dbReference type="Rhea" id="RHEA:19513"/>
        <dbReference type="ChEBI" id="CHEBI:15378"/>
        <dbReference type="ChEBI" id="CHEBI:43474"/>
        <dbReference type="ChEBI" id="CHEBI:46911"/>
        <dbReference type="ChEBI" id="CHEBI:57743"/>
        <dbReference type="ChEBI" id="CHEBI:58228"/>
        <dbReference type="EC" id="2.1.3.3"/>
    </reaction>
</comment>
<dbReference type="GO" id="GO:0042450">
    <property type="term" value="P:L-arginine biosynthetic process via ornithine"/>
    <property type="evidence" value="ECO:0007669"/>
    <property type="project" value="UniProtKB-UniRule"/>
</dbReference>
<dbReference type="Gene3D" id="3.40.50.1370">
    <property type="entry name" value="Aspartate/ornithine carbamoyltransferase"/>
    <property type="match status" value="2"/>
</dbReference>
<dbReference type="PRINTS" id="PR00102">
    <property type="entry name" value="OTCASE"/>
</dbReference>
<evidence type="ECO:0000259" key="9">
    <source>
        <dbReference type="Pfam" id="PF02729"/>
    </source>
</evidence>
<evidence type="ECO:0000313" key="11">
    <source>
        <dbReference type="Proteomes" id="UP000215896"/>
    </source>
</evidence>
<dbReference type="InterPro" id="IPR002292">
    <property type="entry name" value="Orn/put_carbamltrans"/>
</dbReference>